<proteinExistence type="predicted"/>
<dbReference type="EMBL" id="CP012673">
    <property type="protein sequence ID" value="AUX45007.1"/>
    <property type="molecule type" value="Genomic_DNA"/>
</dbReference>
<accession>A0A2L0F0B6</accession>
<dbReference type="AlphaFoldDB" id="A0A2L0F0B6"/>
<evidence type="ECO:0000259" key="1">
    <source>
        <dbReference type="Pfam" id="PF07883"/>
    </source>
</evidence>
<organism evidence="2 3">
    <name type="scientific">Sorangium cellulosum</name>
    <name type="common">Polyangium cellulosum</name>
    <dbReference type="NCBI Taxonomy" id="56"/>
    <lineage>
        <taxon>Bacteria</taxon>
        <taxon>Pseudomonadati</taxon>
        <taxon>Myxococcota</taxon>
        <taxon>Polyangia</taxon>
        <taxon>Polyangiales</taxon>
        <taxon>Polyangiaceae</taxon>
        <taxon>Sorangium</taxon>
    </lineage>
</organism>
<sequence>MAIPRQPGFDLSSTYLHLADGGGGAPIEVTPTFWQELTSGDLTSEDVRRVATVDGWLVTRFHITADTAHWEMHPAGDEFLYMLSGASDIVLQEQGGERVVELRPGTVCKVPRGAWHRLVLREPGDLMGITYGKGTQHRPL</sequence>
<dbReference type="RefSeq" id="WP_104983448.1">
    <property type="nucleotide sequence ID" value="NZ_CP012673.1"/>
</dbReference>
<reference evidence="2 3" key="1">
    <citation type="submission" date="2015-09" db="EMBL/GenBank/DDBJ databases">
        <title>Sorangium comparison.</title>
        <authorList>
            <person name="Zaburannyi N."/>
            <person name="Bunk B."/>
            <person name="Overmann J."/>
            <person name="Mueller R."/>
        </authorList>
    </citation>
    <scope>NUCLEOTIDE SEQUENCE [LARGE SCALE GENOMIC DNA]</scope>
    <source>
        <strain evidence="2 3">So ce26</strain>
    </source>
</reference>
<protein>
    <submittedName>
        <fullName evidence="2">Cupin</fullName>
    </submittedName>
</protein>
<evidence type="ECO:0000313" key="3">
    <source>
        <dbReference type="Proteomes" id="UP000238348"/>
    </source>
</evidence>
<feature type="domain" description="Cupin type-2" evidence="1">
    <location>
        <begin position="67"/>
        <end position="124"/>
    </location>
</feature>
<dbReference type="Gene3D" id="2.60.120.10">
    <property type="entry name" value="Jelly Rolls"/>
    <property type="match status" value="1"/>
</dbReference>
<evidence type="ECO:0000313" key="2">
    <source>
        <dbReference type="EMBL" id="AUX45007.1"/>
    </source>
</evidence>
<dbReference type="InterPro" id="IPR013096">
    <property type="entry name" value="Cupin_2"/>
</dbReference>
<dbReference type="OrthoDB" id="512358at2"/>
<dbReference type="Pfam" id="PF07883">
    <property type="entry name" value="Cupin_2"/>
    <property type="match status" value="1"/>
</dbReference>
<name>A0A2L0F0B6_SORCE</name>
<dbReference type="InterPro" id="IPR014710">
    <property type="entry name" value="RmlC-like_jellyroll"/>
</dbReference>
<dbReference type="SUPFAM" id="SSF51182">
    <property type="entry name" value="RmlC-like cupins"/>
    <property type="match status" value="1"/>
</dbReference>
<gene>
    <name evidence="2" type="ORF">SOCE26_064860</name>
</gene>
<dbReference type="Proteomes" id="UP000238348">
    <property type="component" value="Chromosome"/>
</dbReference>
<dbReference type="InterPro" id="IPR011051">
    <property type="entry name" value="RmlC_Cupin_sf"/>
</dbReference>